<dbReference type="AlphaFoldDB" id="A0AAU8J2H1"/>
<feature type="compositionally biased region" description="Low complexity" evidence="1">
    <location>
        <begin position="562"/>
        <end position="572"/>
    </location>
</feature>
<gene>
    <name evidence="3" type="ORF">ABII15_34175</name>
</gene>
<dbReference type="Gene3D" id="3.10.310.70">
    <property type="match status" value="1"/>
</dbReference>
<dbReference type="Gene3D" id="2.30.40.10">
    <property type="entry name" value="Urease, subunit C, domain 1"/>
    <property type="match status" value="1"/>
</dbReference>
<reference evidence="3" key="1">
    <citation type="submission" date="2024-06" db="EMBL/GenBank/DDBJ databases">
        <title>Streptomyces sp. strain HUAS MG91 genome sequences.</title>
        <authorList>
            <person name="Mo P."/>
        </authorList>
    </citation>
    <scope>NUCLEOTIDE SEQUENCE</scope>
    <source>
        <strain evidence="3">HUAS MG91</strain>
    </source>
</reference>
<dbReference type="GO" id="GO:0016810">
    <property type="term" value="F:hydrolase activity, acting on carbon-nitrogen (but not peptide) bonds"/>
    <property type="evidence" value="ECO:0007669"/>
    <property type="project" value="InterPro"/>
</dbReference>
<sequence length="572" mass="60204">MRLDLLVRNARVRTLDPGRPTAHTLGVLHGRVVGLDDEVAGLPARRVLDAGGATVLPGFNDAHCHTAWFGLTLTQLDVSTARTVDEVYAAVASYAAKLAPDAWVIGAGLDHHRLGGAYPHRDALDRAAGGRPVWLKHTSGHACVVNTPVLEMAGALAAGFTDPDGGVVSRDADGRPDGLLEETAQRLVQRQVLPYPVETVADAVGAATRHYLTEGITSFTEAGIGGGWIGHTPVEIAAYQLARETGRLHTRAQLMAASDVLHPLTAHADDDITLGLDLGLRTGFGDDRLSLGPVKIFLDGSLLGRTAAVTEPFCGCPHNEERPTGYFQGDTDAMTDLVVAAHRSGWSVAAHAIGDRAVDLALDAFARAREERPRPGVRHRVEHAGVVRPDQLARFAALDVVPVPQHNFLHTFGDAMAAALGPERTAWSYRMKSFTDLGLPVPGSSDRPVAPGAPLPAIQSMVTRLTETGVPYGPDESIPVLAALHAWTEGSALATGFGGRKGRLVPGQLADLTVLDGDPVRTDPDRIGAIRVLATVVGGDPVHDPHGLTRTPARSGPPSPPATAAAPFQENA</sequence>
<dbReference type="SUPFAM" id="SSF51556">
    <property type="entry name" value="Metallo-dependent hydrolases"/>
    <property type="match status" value="1"/>
</dbReference>
<dbReference type="InterPro" id="IPR013108">
    <property type="entry name" value="Amidohydro_3"/>
</dbReference>
<dbReference type="RefSeq" id="WP_353946147.1">
    <property type="nucleotide sequence ID" value="NZ_CP159534.1"/>
</dbReference>
<dbReference type="EC" id="3.5.-.-" evidence="3"/>
<feature type="domain" description="Amidohydrolase 3" evidence="2">
    <location>
        <begin position="46"/>
        <end position="543"/>
    </location>
</feature>
<proteinExistence type="predicted"/>
<dbReference type="Pfam" id="PF07969">
    <property type="entry name" value="Amidohydro_3"/>
    <property type="match status" value="1"/>
</dbReference>
<evidence type="ECO:0000313" key="3">
    <source>
        <dbReference type="EMBL" id="XCJ74710.1"/>
    </source>
</evidence>
<keyword evidence="3" id="KW-0378">Hydrolase</keyword>
<dbReference type="PANTHER" id="PTHR22642:SF2">
    <property type="entry name" value="PROTEIN LONG AFTER FAR-RED 3"/>
    <property type="match status" value="1"/>
</dbReference>
<evidence type="ECO:0000259" key="2">
    <source>
        <dbReference type="Pfam" id="PF07969"/>
    </source>
</evidence>
<dbReference type="SUPFAM" id="SSF51338">
    <property type="entry name" value="Composite domain of metallo-dependent hydrolases"/>
    <property type="match status" value="1"/>
</dbReference>
<dbReference type="KEGG" id="stac:ABII15_34175"/>
<feature type="region of interest" description="Disordered" evidence="1">
    <location>
        <begin position="540"/>
        <end position="572"/>
    </location>
</feature>
<name>A0AAU8J2H1_9ACTN</name>
<dbReference type="PANTHER" id="PTHR22642">
    <property type="entry name" value="IMIDAZOLONEPROPIONASE"/>
    <property type="match status" value="1"/>
</dbReference>
<protein>
    <submittedName>
        <fullName evidence="3">Amidohydrolase</fullName>
        <ecNumber evidence="3">3.5.-.-</ecNumber>
    </submittedName>
</protein>
<evidence type="ECO:0000256" key="1">
    <source>
        <dbReference type="SAM" id="MobiDB-lite"/>
    </source>
</evidence>
<dbReference type="InterPro" id="IPR032466">
    <property type="entry name" value="Metal_Hydrolase"/>
</dbReference>
<dbReference type="InterPro" id="IPR033932">
    <property type="entry name" value="YtcJ-like"/>
</dbReference>
<accession>A0AAU8J2H1</accession>
<organism evidence="3">
    <name type="scientific">Streptomyces tabacisoli</name>
    <dbReference type="NCBI Taxonomy" id="3156398"/>
    <lineage>
        <taxon>Bacteria</taxon>
        <taxon>Bacillati</taxon>
        <taxon>Actinomycetota</taxon>
        <taxon>Actinomycetes</taxon>
        <taxon>Kitasatosporales</taxon>
        <taxon>Streptomycetaceae</taxon>
        <taxon>Streptomyces</taxon>
    </lineage>
</organism>
<dbReference type="CDD" id="cd01300">
    <property type="entry name" value="YtcJ_like"/>
    <property type="match status" value="1"/>
</dbReference>
<dbReference type="Gene3D" id="3.20.20.140">
    <property type="entry name" value="Metal-dependent hydrolases"/>
    <property type="match status" value="1"/>
</dbReference>
<dbReference type="InterPro" id="IPR011059">
    <property type="entry name" value="Metal-dep_hydrolase_composite"/>
</dbReference>
<dbReference type="EMBL" id="CP159534">
    <property type="protein sequence ID" value="XCJ74710.1"/>
    <property type="molecule type" value="Genomic_DNA"/>
</dbReference>